<keyword evidence="2" id="KW-1185">Reference proteome</keyword>
<sequence>MKINRFLLSGALIALLQTGTLYAMVEKHAMVLRHGTSIMLETEPVDLGISFAANMCGSAMAFHP</sequence>
<dbReference type="AlphaFoldDB" id="A0A839EPL5"/>
<evidence type="ECO:0000313" key="1">
    <source>
        <dbReference type="EMBL" id="MBA8880772.1"/>
    </source>
</evidence>
<reference evidence="1 2" key="1">
    <citation type="submission" date="2020-07" db="EMBL/GenBank/DDBJ databases">
        <title>Genomic Encyclopedia of Type Strains, Phase IV (KMG-V): Genome sequencing to study the core and pangenomes of soil and plant-associated prokaryotes.</title>
        <authorList>
            <person name="Whitman W."/>
        </authorList>
    </citation>
    <scope>NUCLEOTIDE SEQUENCE [LARGE SCALE GENOMIC DNA]</scope>
    <source>
        <strain evidence="1 2">AN3</strain>
    </source>
</reference>
<proteinExistence type="predicted"/>
<gene>
    <name evidence="1" type="ORF">FHW16_004497</name>
</gene>
<dbReference type="EMBL" id="JACGXN010000009">
    <property type="protein sequence ID" value="MBA8880772.1"/>
    <property type="molecule type" value="Genomic_DNA"/>
</dbReference>
<dbReference type="Proteomes" id="UP000549052">
    <property type="component" value="Unassembled WGS sequence"/>
</dbReference>
<comment type="caution">
    <text evidence="1">The sequence shown here is derived from an EMBL/GenBank/DDBJ whole genome shotgun (WGS) entry which is preliminary data.</text>
</comment>
<evidence type="ECO:0000313" key="2">
    <source>
        <dbReference type="Proteomes" id="UP000549052"/>
    </source>
</evidence>
<name>A0A839EPL5_9HYPH</name>
<organism evidence="1 2">
    <name type="scientific">Phyllobacterium myrsinacearum</name>
    <dbReference type="NCBI Taxonomy" id="28101"/>
    <lineage>
        <taxon>Bacteria</taxon>
        <taxon>Pseudomonadati</taxon>
        <taxon>Pseudomonadota</taxon>
        <taxon>Alphaproteobacteria</taxon>
        <taxon>Hyphomicrobiales</taxon>
        <taxon>Phyllobacteriaceae</taxon>
        <taxon>Phyllobacterium</taxon>
    </lineage>
</organism>
<accession>A0A839EPL5</accession>
<protein>
    <submittedName>
        <fullName evidence="1">Putative membrane-anchored protein</fullName>
    </submittedName>
</protein>
<dbReference type="RefSeq" id="WP_182551404.1">
    <property type="nucleotide sequence ID" value="NZ_JACGXN010000009.1"/>
</dbReference>